<dbReference type="PANTHER" id="PTHR35868">
    <property type="entry name" value="DUF2804 DOMAIN-CONTAINING PROTEIN-RELATED"/>
    <property type="match status" value="1"/>
</dbReference>
<evidence type="ECO:0000313" key="1">
    <source>
        <dbReference type="EMBL" id="TCO84298.1"/>
    </source>
</evidence>
<name>A0A4R2LHC3_9FIRM</name>
<protein>
    <submittedName>
        <fullName evidence="1">Uncharacterized protein DUF2804</fullName>
    </submittedName>
</protein>
<sequence>MKQHEVTQIQPLLDGKGCVNEPGWARSLVWQYDRKKIKAPKYRIKEWDYYLITNDHFGAAFTISDLGYLGMISVSVLDFDNTWHHTETVLVPLTMGRLRLGSHSDYGNANFQNRRVHLKYSMVFDRRKIQCHFKSFKDGQDLNAEIWLLQKPAESMCIATPWPDKPKAFYYNQKINCLPASGCIRLGEEQWRFKPEDAMGVLDWGRGVWTYDNIWYWGTGSGRIDGVPFGINVGYGFSDRTSASENVIFYDGKIHKLSDVTLCIPQDMDGNELYTERWQILSSDERLEGDFIPIFDRSAKTDMKIIMTDQHQVFGRFTGKAVLDDGKVLDIKDFLCAVEVVHNKY</sequence>
<dbReference type="InterPro" id="IPR021243">
    <property type="entry name" value="DUF2804"/>
</dbReference>
<comment type="caution">
    <text evidence="1">The sequence shown here is derived from an EMBL/GenBank/DDBJ whole genome shotgun (WGS) entry which is preliminary data.</text>
</comment>
<reference evidence="1 2" key="1">
    <citation type="submission" date="2019-03" db="EMBL/GenBank/DDBJ databases">
        <title>Genomic Encyclopedia of Type Strains, Phase IV (KMG-IV): sequencing the most valuable type-strain genomes for metagenomic binning, comparative biology and taxonomic classification.</title>
        <authorList>
            <person name="Goeker M."/>
        </authorList>
    </citation>
    <scope>NUCLEOTIDE SEQUENCE [LARGE SCALE GENOMIC DNA]</scope>
    <source>
        <strain evidence="1 2">DSM 28559</strain>
    </source>
</reference>
<keyword evidence="2" id="KW-1185">Reference proteome</keyword>
<organism evidence="1 2">
    <name type="scientific">Frisingicoccus caecimuris</name>
    <dbReference type="NCBI Taxonomy" id="1796636"/>
    <lineage>
        <taxon>Bacteria</taxon>
        <taxon>Bacillati</taxon>
        <taxon>Bacillota</taxon>
        <taxon>Clostridia</taxon>
        <taxon>Lachnospirales</taxon>
        <taxon>Lachnospiraceae</taxon>
        <taxon>Frisingicoccus</taxon>
    </lineage>
</organism>
<dbReference type="Pfam" id="PF10974">
    <property type="entry name" value="DUF2804"/>
    <property type="match status" value="1"/>
</dbReference>
<accession>A0A4R2LHC3</accession>
<evidence type="ECO:0000313" key="2">
    <source>
        <dbReference type="Proteomes" id="UP000295711"/>
    </source>
</evidence>
<dbReference type="RefSeq" id="WP_132092023.1">
    <property type="nucleotide sequence ID" value="NZ_JANKAQ010000009.1"/>
</dbReference>
<dbReference type="Proteomes" id="UP000295711">
    <property type="component" value="Unassembled WGS sequence"/>
</dbReference>
<dbReference type="OrthoDB" id="9762066at2"/>
<dbReference type="EMBL" id="SLXA01000008">
    <property type="protein sequence ID" value="TCO84298.1"/>
    <property type="molecule type" value="Genomic_DNA"/>
</dbReference>
<proteinExistence type="predicted"/>
<dbReference type="PANTHER" id="PTHR35868:SF3">
    <property type="entry name" value="DUF2804 DOMAIN-CONTAINING PROTEIN"/>
    <property type="match status" value="1"/>
</dbReference>
<dbReference type="AlphaFoldDB" id="A0A4R2LHC3"/>
<gene>
    <name evidence="1" type="ORF">EV212_10857</name>
</gene>